<feature type="region of interest" description="Disordered" evidence="14">
    <location>
        <begin position="186"/>
        <end position="268"/>
    </location>
</feature>
<dbReference type="FunFam" id="3.30.160.60:FF:000097">
    <property type="entry name" value="Zinc finger protein"/>
    <property type="match status" value="1"/>
</dbReference>
<dbReference type="PANTHER" id="PTHR16515:SF49">
    <property type="entry name" value="GASTRULA ZINC FINGER PROTEIN XLCGF49.1-LIKE-RELATED"/>
    <property type="match status" value="1"/>
</dbReference>
<keyword evidence="11" id="KW-0804">Transcription</keyword>
<dbReference type="GO" id="GO:0008270">
    <property type="term" value="F:zinc ion binding"/>
    <property type="evidence" value="ECO:0007669"/>
    <property type="project" value="UniProtKB-KW"/>
</dbReference>
<keyword evidence="9" id="KW-0805">Transcription regulation</keyword>
<evidence type="ECO:0000256" key="4">
    <source>
        <dbReference type="ARBA" id="ARBA00022723"/>
    </source>
</evidence>
<feature type="domain" description="C2H2-type" evidence="15">
    <location>
        <begin position="811"/>
        <end position="838"/>
    </location>
</feature>
<feature type="domain" description="C2H2-type" evidence="15">
    <location>
        <begin position="783"/>
        <end position="810"/>
    </location>
</feature>
<name>A0A7J6DHE5_9TELE</name>
<feature type="domain" description="C2H2-type" evidence="15">
    <location>
        <begin position="755"/>
        <end position="782"/>
    </location>
</feature>
<feature type="compositionally biased region" description="Polar residues" evidence="14">
    <location>
        <begin position="236"/>
        <end position="268"/>
    </location>
</feature>
<comment type="function">
    <text evidence="1">May be involved in transcriptional regulation.</text>
</comment>
<dbReference type="EMBL" id="JAAMOB010000001">
    <property type="protein sequence ID" value="KAF4118511.1"/>
    <property type="molecule type" value="Genomic_DNA"/>
</dbReference>
<keyword evidence="4" id="KW-0479">Metal-binding</keyword>
<evidence type="ECO:0000256" key="6">
    <source>
        <dbReference type="ARBA" id="ARBA00022771"/>
    </source>
</evidence>
<reference evidence="16 17" key="1">
    <citation type="submission" date="2020-04" db="EMBL/GenBank/DDBJ databases">
        <title>Chromosome-level genome assembly of a cyprinid fish Onychostoma macrolepis by integration of Nanopore Sequencing, Bionano and Hi-C technology.</title>
        <authorList>
            <person name="Wang D."/>
        </authorList>
    </citation>
    <scope>NUCLEOTIDE SEQUENCE [LARGE SCALE GENOMIC DNA]</scope>
    <source>
        <strain evidence="16">SWU-2019</strain>
        <tissue evidence="16">Muscle</tissue>
    </source>
</reference>
<dbReference type="AlphaFoldDB" id="A0A7J6DHE5"/>
<keyword evidence="6 13" id="KW-0863">Zinc-finger</keyword>
<feature type="domain" description="C2H2-type" evidence="15">
    <location>
        <begin position="727"/>
        <end position="754"/>
    </location>
</feature>
<protein>
    <recommendedName>
        <fullName evidence="15">C2H2-type domain-containing protein</fullName>
    </recommendedName>
</protein>
<dbReference type="FunFam" id="3.30.160.60:FF:001671">
    <property type="entry name" value="Zinc finger protein 94"/>
    <property type="match status" value="1"/>
</dbReference>
<dbReference type="Proteomes" id="UP000579812">
    <property type="component" value="Unassembled WGS sequence"/>
</dbReference>
<proteinExistence type="predicted"/>
<evidence type="ECO:0000313" key="17">
    <source>
        <dbReference type="Proteomes" id="UP000579812"/>
    </source>
</evidence>
<feature type="region of interest" description="Disordered" evidence="14">
    <location>
        <begin position="616"/>
        <end position="700"/>
    </location>
</feature>
<keyword evidence="7" id="KW-0833">Ubl conjugation pathway</keyword>
<dbReference type="Gene3D" id="3.30.160.60">
    <property type="entry name" value="Classic Zinc Finger"/>
    <property type="match status" value="7"/>
</dbReference>
<dbReference type="PANTHER" id="PTHR16515">
    <property type="entry name" value="PR DOMAIN ZINC FINGER PROTEIN"/>
    <property type="match status" value="1"/>
</dbReference>
<dbReference type="OrthoDB" id="40579at2759"/>
<evidence type="ECO:0000256" key="3">
    <source>
        <dbReference type="ARBA" id="ARBA00004906"/>
    </source>
</evidence>
<evidence type="ECO:0000256" key="5">
    <source>
        <dbReference type="ARBA" id="ARBA00022737"/>
    </source>
</evidence>
<keyword evidence="12" id="KW-0539">Nucleus</keyword>
<dbReference type="FunFam" id="3.30.160.60:FF:000538">
    <property type="entry name" value="zinc finger protein 853"/>
    <property type="match status" value="1"/>
</dbReference>
<evidence type="ECO:0000256" key="12">
    <source>
        <dbReference type="ARBA" id="ARBA00023242"/>
    </source>
</evidence>
<feature type="region of interest" description="Disordered" evidence="14">
    <location>
        <begin position="489"/>
        <end position="528"/>
    </location>
</feature>
<organism evidence="16 17">
    <name type="scientific">Onychostoma macrolepis</name>
    <dbReference type="NCBI Taxonomy" id="369639"/>
    <lineage>
        <taxon>Eukaryota</taxon>
        <taxon>Metazoa</taxon>
        <taxon>Chordata</taxon>
        <taxon>Craniata</taxon>
        <taxon>Vertebrata</taxon>
        <taxon>Euteleostomi</taxon>
        <taxon>Actinopterygii</taxon>
        <taxon>Neopterygii</taxon>
        <taxon>Teleostei</taxon>
        <taxon>Ostariophysi</taxon>
        <taxon>Cypriniformes</taxon>
        <taxon>Cyprinidae</taxon>
        <taxon>Acrossocheilinae</taxon>
        <taxon>Onychostoma</taxon>
    </lineage>
</organism>
<evidence type="ECO:0000256" key="14">
    <source>
        <dbReference type="SAM" id="MobiDB-lite"/>
    </source>
</evidence>
<evidence type="ECO:0000256" key="2">
    <source>
        <dbReference type="ARBA" id="ARBA00004123"/>
    </source>
</evidence>
<feature type="compositionally biased region" description="Low complexity" evidence="14">
    <location>
        <begin position="505"/>
        <end position="521"/>
    </location>
</feature>
<feature type="region of interest" description="Disordered" evidence="14">
    <location>
        <begin position="287"/>
        <end position="316"/>
    </location>
</feature>
<dbReference type="PROSITE" id="PS50157">
    <property type="entry name" value="ZINC_FINGER_C2H2_2"/>
    <property type="match status" value="7"/>
</dbReference>
<feature type="domain" description="C2H2-type" evidence="15">
    <location>
        <begin position="867"/>
        <end position="892"/>
    </location>
</feature>
<feature type="domain" description="C2H2-type" evidence="15">
    <location>
        <begin position="839"/>
        <end position="866"/>
    </location>
</feature>
<evidence type="ECO:0000313" key="16">
    <source>
        <dbReference type="EMBL" id="KAF4118511.1"/>
    </source>
</evidence>
<feature type="region of interest" description="Disordered" evidence="14">
    <location>
        <begin position="53"/>
        <end position="86"/>
    </location>
</feature>
<dbReference type="SUPFAM" id="SSF57667">
    <property type="entry name" value="beta-beta-alpha zinc fingers"/>
    <property type="match status" value="4"/>
</dbReference>
<dbReference type="GO" id="GO:0005634">
    <property type="term" value="C:nucleus"/>
    <property type="evidence" value="ECO:0007669"/>
    <property type="project" value="UniProtKB-SubCell"/>
</dbReference>
<dbReference type="FunFam" id="3.30.160.60:FF:002343">
    <property type="entry name" value="Zinc finger protein 33A"/>
    <property type="match status" value="1"/>
</dbReference>
<evidence type="ECO:0000256" key="8">
    <source>
        <dbReference type="ARBA" id="ARBA00022833"/>
    </source>
</evidence>
<evidence type="ECO:0000256" key="13">
    <source>
        <dbReference type="PROSITE-ProRule" id="PRU00042"/>
    </source>
</evidence>
<evidence type="ECO:0000256" key="9">
    <source>
        <dbReference type="ARBA" id="ARBA00023015"/>
    </source>
</evidence>
<dbReference type="InterPro" id="IPR013087">
    <property type="entry name" value="Znf_C2H2_type"/>
</dbReference>
<keyword evidence="8" id="KW-0862">Zinc</keyword>
<comment type="pathway">
    <text evidence="3">Protein modification; protein ubiquitination.</text>
</comment>
<dbReference type="FunFam" id="3.30.160.60:FF:000912">
    <property type="entry name" value="Zinc finger protein 660"/>
    <property type="match status" value="1"/>
</dbReference>
<dbReference type="InterPro" id="IPR050331">
    <property type="entry name" value="Zinc_finger"/>
</dbReference>
<feature type="compositionally biased region" description="Polar residues" evidence="14">
    <location>
        <begin position="305"/>
        <end position="316"/>
    </location>
</feature>
<feature type="compositionally biased region" description="Polar residues" evidence="14">
    <location>
        <begin position="666"/>
        <end position="685"/>
    </location>
</feature>
<keyword evidence="17" id="KW-1185">Reference proteome</keyword>
<dbReference type="GO" id="GO:0010468">
    <property type="term" value="P:regulation of gene expression"/>
    <property type="evidence" value="ECO:0007669"/>
    <property type="project" value="TreeGrafter"/>
</dbReference>
<comment type="caution">
    <text evidence="16">The sequence shown here is derived from an EMBL/GenBank/DDBJ whole genome shotgun (WGS) entry which is preliminary data.</text>
</comment>
<feature type="compositionally biased region" description="Polar residues" evidence="14">
    <location>
        <begin position="56"/>
        <end position="80"/>
    </location>
</feature>
<keyword evidence="10" id="KW-0238">DNA-binding</keyword>
<comment type="subcellular location">
    <subcellularLocation>
        <location evidence="2">Nucleus</location>
    </subcellularLocation>
</comment>
<accession>A0A7J6DHE5</accession>
<dbReference type="GO" id="GO:0003677">
    <property type="term" value="F:DNA binding"/>
    <property type="evidence" value="ECO:0007669"/>
    <property type="project" value="UniProtKB-KW"/>
</dbReference>
<dbReference type="InterPro" id="IPR036236">
    <property type="entry name" value="Znf_C2H2_sf"/>
</dbReference>
<feature type="compositionally biased region" description="Basic residues" evidence="14">
    <location>
        <begin position="634"/>
        <end position="647"/>
    </location>
</feature>
<dbReference type="FunFam" id="3.30.160.60:FF:000446">
    <property type="entry name" value="Zinc finger protein"/>
    <property type="match status" value="1"/>
</dbReference>
<dbReference type="Pfam" id="PF00096">
    <property type="entry name" value="zf-C2H2"/>
    <property type="match status" value="6"/>
</dbReference>
<evidence type="ECO:0000259" key="15">
    <source>
        <dbReference type="PROSITE" id="PS50157"/>
    </source>
</evidence>
<evidence type="ECO:0000256" key="10">
    <source>
        <dbReference type="ARBA" id="ARBA00023125"/>
    </source>
</evidence>
<keyword evidence="5" id="KW-0677">Repeat</keyword>
<evidence type="ECO:0000256" key="1">
    <source>
        <dbReference type="ARBA" id="ARBA00003767"/>
    </source>
</evidence>
<sequence length="892" mass="98506">MPDASEDDCDGFQTQFTHIMETILQTAVREATKLYDGTLQRLKAELVQMRQEKVNTKTGDTSSQSTNRSSEAGSQRTGNSSKHRDIGVQCEKPTLVDWGCSPLEFIGQRLNVGDITSDKLTDLCASEEGNRQLALLLIKKEPQETECNSYAPGYFLLKQEGAEPILVRRVPDKDTVERVAIPPALQTITRHNNNHREKSPPPVSTSSCSRRVDSSGPKPNQTIQPIRGTSERTLENTEGLSFQNKRQNASAPAQTSTSSVLPNLTQTPASNVNSSVPMIELSGAPSIPQTKPTASLVHRRPNPNPQTSNQTVVPQKEGSNICQNTYLTLVPPSQVLVTEPHSSKQRAQALVSHTERTLSTIALLNQANEPLTQCSSQLTQPPFFPSQSIKTLAQEITPQVHTVMPSRHVPVAAAPNTLPPVQDRIPSSSLVPPQSHVFASPQIMPAHSVNSSPSFQFPLVLPHNPVQATPPSYLPTHVPFTSPHIPVNAIQGSVSLNPPQPPLTQSQYPPQSDQFSSSPDQFFPPPDNTPGLLESLDTLHLHSPIVITPQDALEQVPMHHFQPSGQFAPLLTLKEQQAATSANVVLGRVPIPSLDTTASPVDNFEADISFSSCCTERNDKDLSEDDDTPTLQSRLRKQRKISSKSRQIHPAGEDGTLMVKDKRVDQVQNDLISDTPHSGSNNGNQLLPKPSGKTLQRSTECPQCGRVLSNASALENHMRLHTGERPYTCSQCGKAFPSVRGLNRHMKVHAEEKRYQCEECGKSFVYHFTLTKHQLIHSGERPFPCKVCGKRFLAKADRATHMRMHTGEKPFACTLCGKKFKHRVALNMHMQGHRGEKRYICPHCEKGFVDLGNFKRHKLIHTGERPFECKECGKRFTQSAHLKKHVNTQHVT</sequence>
<evidence type="ECO:0000256" key="7">
    <source>
        <dbReference type="ARBA" id="ARBA00022786"/>
    </source>
</evidence>
<dbReference type="SMART" id="SM00355">
    <property type="entry name" value="ZnF_C2H2"/>
    <property type="match status" value="7"/>
</dbReference>
<dbReference type="PROSITE" id="PS00028">
    <property type="entry name" value="ZINC_FINGER_C2H2_1"/>
    <property type="match status" value="7"/>
</dbReference>
<evidence type="ECO:0000256" key="11">
    <source>
        <dbReference type="ARBA" id="ARBA00023163"/>
    </source>
</evidence>
<feature type="domain" description="C2H2-type" evidence="15">
    <location>
        <begin position="699"/>
        <end position="726"/>
    </location>
</feature>
<gene>
    <name evidence="16" type="ORF">G5714_000562</name>
</gene>